<organism evidence="2 3">
    <name type="scientific">Metarhizobium album</name>
    <dbReference type="NCBI Taxonomy" id="2182425"/>
    <lineage>
        <taxon>Bacteria</taxon>
        <taxon>Pseudomonadati</taxon>
        <taxon>Pseudomonadota</taxon>
        <taxon>Alphaproteobacteria</taxon>
        <taxon>Hyphomicrobiales</taxon>
        <taxon>Rhizobiaceae</taxon>
        <taxon>Metarhizobium</taxon>
    </lineage>
</organism>
<dbReference type="Proteomes" id="UP000245252">
    <property type="component" value="Unassembled WGS sequence"/>
</dbReference>
<reference evidence="2 3" key="1">
    <citation type="submission" date="2018-05" db="EMBL/GenBank/DDBJ databases">
        <title>The draft genome of strain NS-104.</title>
        <authorList>
            <person name="Hang P."/>
            <person name="Jiang J."/>
        </authorList>
    </citation>
    <scope>NUCLEOTIDE SEQUENCE [LARGE SCALE GENOMIC DNA]</scope>
    <source>
        <strain evidence="2 3">NS-104</strain>
    </source>
</reference>
<dbReference type="EMBL" id="QFBC01000002">
    <property type="protein sequence ID" value="PWE57586.1"/>
    <property type="molecule type" value="Genomic_DNA"/>
</dbReference>
<feature type="domain" description="N-acetyltransferase" evidence="1">
    <location>
        <begin position="1"/>
        <end position="126"/>
    </location>
</feature>
<dbReference type="GO" id="GO:0016747">
    <property type="term" value="F:acyltransferase activity, transferring groups other than amino-acyl groups"/>
    <property type="evidence" value="ECO:0007669"/>
    <property type="project" value="InterPro"/>
</dbReference>
<dbReference type="PROSITE" id="PS51186">
    <property type="entry name" value="GNAT"/>
    <property type="match status" value="1"/>
</dbReference>
<dbReference type="SUPFAM" id="SSF55729">
    <property type="entry name" value="Acyl-CoA N-acyltransferases (Nat)"/>
    <property type="match status" value="1"/>
</dbReference>
<evidence type="ECO:0000259" key="1">
    <source>
        <dbReference type="PROSITE" id="PS51186"/>
    </source>
</evidence>
<protein>
    <recommendedName>
        <fullName evidence="1">N-acetyltransferase domain-containing protein</fullName>
    </recommendedName>
</protein>
<name>A0A2U2DWA7_9HYPH</name>
<evidence type="ECO:0000313" key="2">
    <source>
        <dbReference type="EMBL" id="PWE57586.1"/>
    </source>
</evidence>
<comment type="caution">
    <text evidence="2">The sequence shown here is derived from an EMBL/GenBank/DDBJ whole genome shotgun (WGS) entry which is preliminary data.</text>
</comment>
<gene>
    <name evidence="2" type="ORF">DEM27_05685</name>
</gene>
<dbReference type="AlphaFoldDB" id="A0A2U2DWA7"/>
<dbReference type="Gene3D" id="3.40.630.30">
    <property type="match status" value="1"/>
</dbReference>
<dbReference type="Pfam" id="PF00583">
    <property type="entry name" value="Acetyltransf_1"/>
    <property type="match status" value="1"/>
</dbReference>
<evidence type="ECO:0000313" key="3">
    <source>
        <dbReference type="Proteomes" id="UP000245252"/>
    </source>
</evidence>
<sequence>MQERLAGQGVDIPDFAPRLDLYFKAADAGYLLNYVVRLDGAPVGYSNIYLTNDMHNGELIAQEDTIYMLPEHRNGVGKKLSQFILADLKTRDVKRLSVTAITDLRVAKLWERMGFKHTAHHMTYVF</sequence>
<dbReference type="InterPro" id="IPR000182">
    <property type="entry name" value="GNAT_dom"/>
</dbReference>
<accession>A0A2U2DWA7</accession>
<dbReference type="InterPro" id="IPR016181">
    <property type="entry name" value="Acyl_CoA_acyltransferase"/>
</dbReference>
<dbReference type="CDD" id="cd04301">
    <property type="entry name" value="NAT_SF"/>
    <property type="match status" value="1"/>
</dbReference>
<keyword evidence="3" id="KW-1185">Reference proteome</keyword>
<proteinExistence type="predicted"/>
<dbReference type="OrthoDB" id="8094292at2"/>